<dbReference type="EMBL" id="UGVE01000001">
    <property type="protein sequence ID" value="SUD96510.1"/>
    <property type="molecule type" value="Genomic_DNA"/>
</dbReference>
<proteinExistence type="predicted"/>
<feature type="transmembrane region" description="Helical" evidence="1">
    <location>
        <begin position="87"/>
        <end position="117"/>
    </location>
</feature>
<keyword evidence="1" id="KW-1133">Transmembrane helix</keyword>
<accession>A0AAJ4ZJ87</accession>
<name>A0AAJ4ZJ87_9RALS</name>
<organism evidence="2 3">
    <name type="scientific">Ralstonia mannitolilytica</name>
    <dbReference type="NCBI Taxonomy" id="105219"/>
    <lineage>
        <taxon>Bacteria</taxon>
        <taxon>Pseudomonadati</taxon>
        <taxon>Pseudomonadota</taxon>
        <taxon>Betaproteobacteria</taxon>
        <taxon>Burkholderiales</taxon>
        <taxon>Burkholderiaceae</taxon>
        <taxon>Ralstonia</taxon>
    </lineage>
</organism>
<dbReference type="Proteomes" id="UP000255008">
    <property type="component" value="Unassembled WGS sequence"/>
</dbReference>
<evidence type="ECO:0000313" key="2">
    <source>
        <dbReference type="EMBL" id="SUD96510.1"/>
    </source>
</evidence>
<reference evidence="2 3" key="1">
    <citation type="submission" date="2018-06" db="EMBL/GenBank/DDBJ databases">
        <authorList>
            <consortium name="Pathogen Informatics"/>
            <person name="Doyle S."/>
        </authorList>
    </citation>
    <scope>NUCLEOTIDE SEQUENCE [LARGE SCALE GENOMIC DNA]</scope>
    <source>
        <strain evidence="2 3">NCTC10894</strain>
    </source>
</reference>
<gene>
    <name evidence="2" type="ORF">NCTC10894_00848</name>
</gene>
<comment type="caution">
    <text evidence="2">The sequence shown here is derived from an EMBL/GenBank/DDBJ whole genome shotgun (WGS) entry which is preliminary data.</text>
</comment>
<dbReference type="AlphaFoldDB" id="A0AAJ4ZJ87"/>
<evidence type="ECO:0000256" key="1">
    <source>
        <dbReference type="SAM" id="Phobius"/>
    </source>
</evidence>
<evidence type="ECO:0000313" key="3">
    <source>
        <dbReference type="Proteomes" id="UP000255008"/>
    </source>
</evidence>
<protein>
    <submittedName>
        <fullName evidence="2">Uncharacterized protein</fullName>
    </submittedName>
</protein>
<sequence length="132" mass="14918">MQVYEGVLAELGPSEPTNRGGRRYLSIKIGNHVIKNVQVNPMLDAILRGEVNARGDQKIYVARYQFKNAIIGIETAEKKVYKLKFSWFWWLILAACGVVLTPVLVGFLILFFAITAFPLGRSLKEIKADYEV</sequence>
<keyword evidence="1" id="KW-0812">Transmembrane</keyword>
<keyword evidence="1" id="KW-0472">Membrane</keyword>